<accession>A0AC59ZBA0</accession>
<reference evidence="1" key="2">
    <citation type="submission" date="2025-03" db="EMBL/GenBank/DDBJ databases">
        <authorList>
            <consortium name="ELIXIR-Norway"/>
            <consortium name="Elixir Norway"/>
        </authorList>
    </citation>
    <scope>NUCLEOTIDE SEQUENCE</scope>
</reference>
<reference evidence="1" key="1">
    <citation type="submission" date="2023-05" db="EMBL/GenBank/DDBJ databases">
        <authorList>
            <consortium name="ELIXIR-Norway"/>
        </authorList>
    </citation>
    <scope>NUCLEOTIDE SEQUENCE</scope>
</reference>
<dbReference type="EMBL" id="OX596111">
    <property type="protein sequence ID" value="CAN0356860.1"/>
    <property type="molecule type" value="Genomic_DNA"/>
</dbReference>
<dbReference type="Proteomes" id="UP001162501">
    <property type="component" value="Chromosome 27"/>
</dbReference>
<gene>
    <name evidence="1" type="ORF">MRATA1EN22A_LOCUS16390</name>
</gene>
<proteinExistence type="predicted"/>
<name>A0AC59ZBA0_RANTA</name>
<evidence type="ECO:0000313" key="1">
    <source>
        <dbReference type="EMBL" id="CAN0356860.1"/>
    </source>
</evidence>
<organism evidence="1 2">
    <name type="scientific">Rangifer tarandus platyrhynchus</name>
    <name type="common">Svalbard reindeer</name>
    <dbReference type="NCBI Taxonomy" id="3082113"/>
    <lineage>
        <taxon>Eukaryota</taxon>
        <taxon>Metazoa</taxon>
        <taxon>Chordata</taxon>
        <taxon>Craniata</taxon>
        <taxon>Vertebrata</taxon>
        <taxon>Euteleostomi</taxon>
        <taxon>Mammalia</taxon>
        <taxon>Eutheria</taxon>
        <taxon>Laurasiatheria</taxon>
        <taxon>Artiodactyla</taxon>
        <taxon>Ruminantia</taxon>
        <taxon>Pecora</taxon>
        <taxon>Cervidae</taxon>
        <taxon>Odocoileinae</taxon>
        <taxon>Rangifer</taxon>
    </lineage>
</organism>
<evidence type="ECO:0000313" key="2">
    <source>
        <dbReference type="Proteomes" id="UP001162501"/>
    </source>
</evidence>
<protein>
    <submittedName>
        <fullName evidence="1">Uncharacterized protein</fullName>
    </submittedName>
</protein>
<sequence length="114" mass="12949">MQMQFGTWVCRNGRSYISPGSCWQIVTRKSLSHKAARWSISLKGREDLSPSVQLPQSERDQQVPFRLSLPRPHYPLRVRRSRRASLSPGGLSQMRGLTCILQTPSITLPQRCSA</sequence>